<dbReference type="PROSITE" id="PS51635">
    <property type="entry name" value="PNPLA"/>
    <property type="match status" value="1"/>
</dbReference>
<feature type="short sequence motif" description="GXSXG" evidence="8">
    <location>
        <begin position="285"/>
        <end position="289"/>
    </location>
</feature>
<comment type="catalytic activity">
    <reaction evidence="6">
        <text>a 1,2-diacyl-sn-glycero-3-phosphocholine + H2O = a 1-acyl-sn-glycero-3-phosphocholine + a fatty acid + H(+)</text>
        <dbReference type="Rhea" id="RHEA:15801"/>
        <dbReference type="ChEBI" id="CHEBI:15377"/>
        <dbReference type="ChEBI" id="CHEBI:15378"/>
        <dbReference type="ChEBI" id="CHEBI:28868"/>
        <dbReference type="ChEBI" id="CHEBI:57643"/>
        <dbReference type="ChEBI" id="CHEBI:58168"/>
        <dbReference type="EC" id="3.1.1.4"/>
    </reaction>
    <physiologicalReaction direction="left-to-right" evidence="6">
        <dbReference type="Rhea" id="RHEA:15802"/>
    </physiologicalReaction>
</comment>
<name>A0A2G8JWI4_STIJA</name>
<keyword evidence="11" id="KW-1185">Reference proteome</keyword>
<keyword evidence="2" id="KW-0677">Repeat</keyword>
<dbReference type="GO" id="GO:0005739">
    <property type="term" value="C:mitochondrion"/>
    <property type="evidence" value="ECO:0007669"/>
    <property type="project" value="TreeGrafter"/>
</dbReference>
<dbReference type="EMBL" id="MRZV01001159">
    <property type="protein sequence ID" value="PIK40141.1"/>
    <property type="molecule type" value="Genomic_DNA"/>
</dbReference>
<organism evidence="10 11">
    <name type="scientific">Stichopus japonicus</name>
    <name type="common">Sea cucumber</name>
    <dbReference type="NCBI Taxonomy" id="307972"/>
    <lineage>
        <taxon>Eukaryota</taxon>
        <taxon>Metazoa</taxon>
        <taxon>Echinodermata</taxon>
        <taxon>Eleutherozoa</taxon>
        <taxon>Echinozoa</taxon>
        <taxon>Holothuroidea</taxon>
        <taxon>Aspidochirotacea</taxon>
        <taxon>Aspidochirotida</taxon>
        <taxon>Stichopodidae</taxon>
        <taxon>Apostichopus</taxon>
    </lineage>
</organism>
<dbReference type="SUPFAM" id="SSF48403">
    <property type="entry name" value="Ankyrin repeat"/>
    <property type="match status" value="1"/>
</dbReference>
<keyword evidence="3" id="KW-0378">Hydrolase</keyword>
<evidence type="ECO:0000256" key="5">
    <source>
        <dbReference type="ARBA" id="ARBA00023098"/>
    </source>
</evidence>
<dbReference type="SUPFAM" id="SSF52151">
    <property type="entry name" value="FabD/lysophospholipase-like"/>
    <property type="match status" value="1"/>
</dbReference>
<dbReference type="GO" id="GO:0047499">
    <property type="term" value="F:calcium-independent phospholipase A2 activity"/>
    <property type="evidence" value="ECO:0007669"/>
    <property type="project" value="InterPro"/>
</dbReference>
<evidence type="ECO:0000256" key="4">
    <source>
        <dbReference type="ARBA" id="ARBA00023043"/>
    </source>
</evidence>
<dbReference type="Pfam" id="PF12796">
    <property type="entry name" value="Ank_2"/>
    <property type="match status" value="1"/>
</dbReference>
<dbReference type="PROSITE" id="PS50088">
    <property type="entry name" value="ANK_REPEAT"/>
    <property type="match status" value="2"/>
</dbReference>
<feature type="short sequence motif" description="GXGXXG" evidence="8">
    <location>
        <begin position="253"/>
        <end position="258"/>
    </location>
</feature>
<dbReference type="GO" id="GO:0052816">
    <property type="term" value="F:long-chain fatty acyl-CoA hydrolase activity"/>
    <property type="evidence" value="ECO:0007669"/>
    <property type="project" value="TreeGrafter"/>
</dbReference>
<evidence type="ECO:0000256" key="7">
    <source>
        <dbReference type="PROSITE-ProRule" id="PRU00023"/>
    </source>
</evidence>
<feature type="repeat" description="ANK" evidence="7">
    <location>
        <begin position="85"/>
        <end position="117"/>
    </location>
</feature>
<dbReference type="SMART" id="SM00248">
    <property type="entry name" value="ANK"/>
    <property type="match status" value="3"/>
</dbReference>
<dbReference type="OrthoDB" id="10021675at2759"/>
<evidence type="ECO:0000256" key="2">
    <source>
        <dbReference type="ARBA" id="ARBA00022737"/>
    </source>
</evidence>
<dbReference type="PROSITE" id="PS50297">
    <property type="entry name" value="ANK_REP_REGION"/>
    <property type="match status" value="2"/>
</dbReference>
<gene>
    <name evidence="10" type="ORF">BSL78_23016</name>
</gene>
<dbReference type="Proteomes" id="UP000230750">
    <property type="component" value="Unassembled WGS sequence"/>
</dbReference>
<evidence type="ECO:0000256" key="6">
    <source>
        <dbReference type="ARBA" id="ARBA00023422"/>
    </source>
</evidence>
<dbReference type="EC" id="3.1.1.4" evidence="1"/>
<dbReference type="Gene3D" id="3.40.1090.10">
    <property type="entry name" value="Cytosolic phospholipase A2 catalytic domain"/>
    <property type="match status" value="1"/>
</dbReference>
<dbReference type="GO" id="GO:0006629">
    <property type="term" value="P:lipid metabolic process"/>
    <property type="evidence" value="ECO:0007669"/>
    <property type="project" value="UniProtKB-KW"/>
</dbReference>
<evidence type="ECO:0000259" key="9">
    <source>
        <dbReference type="PROSITE" id="PS51635"/>
    </source>
</evidence>
<dbReference type="InterPro" id="IPR047148">
    <property type="entry name" value="PLPL9"/>
</dbReference>
<evidence type="ECO:0000313" key="10">
    <source>
        <dbReference type="EMBL" id="PIK40141.1"/>
    </source>
</evidence>
<keyword evidence="4 7" id="KW-0040">ANK repeat</keyword>
<dbReference type="InterPro" id="IPR002641">
    <property type="entry name" value="PNPLA_dom"/>
</dbReference>
<dbReference type="Pfam" id="PF01734">
    <property type="entry name" value="Patatin"/>
    <property type="match status" value="1"/>
</dbReference>
<dbReference type="AlphaFoldDB" id="A0A2G8JWI4"/>
<dbReference type="Gene3D" id="1.25.40.20">
    <property type="entry name" value="Ankyrin repeat-containing domain"/>
    <property type="match status" value="1"/>
</dbReference>
<dbReference type="PANTHER" id="PTHR24139:SF34">
    <property type="entry name" value="85_88 KDA CALCIUM-INDEPENDENT PHOSPHOLIPASE A2"/>
    <property type="match status" value="1"/>
</dbReference>
<feature type="repeat" description="ANK" evidence="7">
    <location>
        <begin position="118"/>
        <end position="150"/>
    </location>
</feature>
<evidence type="ECO:0000313" key="11">
    <source>
        <dbReference type="Proteomes" id="UP000230750"/>
    </source>
</evidence>
<keyword evidence="5" id="KW-0443">Lipid metabolism</keyword>
<dbReference type="PANTHER" id="PTHR24139">
    <property type="entry name" value="CALCIUM-INDEPENDENT PHOSPHOLIPASE A2"/>
    <property type="match status" value="1"/>
</dbReference>
<evidence type="ECO:0000256" key="1">
    <source>
        <dbReference type="ARBA" id="ARBA00013278"/>
    </source>
</evidence>
<feature type="domain" description="PNPLA" evidence="9">
    <location>
        <begin position="249"/>
        <end position="300"/>
    </location>
</feature>
<proteinExistence type="predicted"/>
<dbReference type="InterPro" id="IPR016035">
    <property type="entry name" value="Acyl_Trfase/lysoPLipase"/>
</dbReference>
<comment type="caution">
    <text evidence="8">Lacks conserved residue(s) required for the propagation of feature annotation.</text>
</comment>
<evidence type="ECO:0000256" key="8">
    <source>
        <dbReference type="PROSITE-ProRule" id="PRU01161"/>
    </source>
</evidence>
<evidence type="ECO:0000256" key="3">
    <source>
        <dbReference type="ARBA" id="ARBA00022801"/>
    </source>
</evidence>
<accession>A0A2G8JWI4</accession>
<reference evidence="10 11" key="1">
    <citation type="journal article" date="2017" name="PLoS Biol.">
        <title>The sea cucumber genome provides insights into morphological evolution and visceral regeneration.</title>
        <authorList>
            <person name="Zhang X."/>
            <person name="Sun L."/>
            <person name="Yuan J."/>
            <person name="Sun Y."/>
            <person name="Gao Y."/>
            <person name="Zhang L."/>
            <person name="Li S."/>
            <person name="Dai H."/>
            <person name="Hamel J.F."/>
            <person name="Liu C."/>
            <person name="Yu Y."/>
            <person name="Liu S."/>
            <person name="Lin W."/>
            <person name="Guo K."/>
            <person name="Jin S."/>
            <person name="Xu P."/>
            <person name="Storey K.B."/>
            <person name="Huan P."/>
            <person name="Zhang T."/>
            <person name="Zhou Y."/>
            <person name="Zhang J."/>
            <person name="Lin C."/>
            <person name="Li X."/>
            <person name="Xing L."/>
            <person name="Huo D."/>
            <person name="Sun M."/>
            <person name="Wang L."/>
            <person name="Mercier A."/>
            <person name="Li F."/>
            <person name="Yang H."/>
            <person name="Xiang J."/>
        </authorList>
    </citation>
    <scope>NUCLEOTIDE SEQUENCE [LARGE SCALE GENOMIC DNA]</scope>
    <source>
        <strain evidence="10">Shaxun</strain>
        <tissue evidence="10">Muscle</tissue>
    </source>
</reference>
<comment type="caution">
    <text evidence="10">The sequence shown here is derived from an EMBL/GenBank/DDBJ whole genome shotgun (WGS) entry which is preliminary data.</text>
</comment>
<protein>
    <recommendedName>
        <fullName evidence="1">phospholipase A2</fullName>
        <ecNumber evidence="1">3.1.1.4</ecNumber>
    </recommendedName>
</protein>
<dbReference type="STRING" id="307972.A0A2G8JWI4"/>
<dbReference type="GO" id="GO:2000304">
    <property type="term" value="P:positive regulation of ceramide biosynthetic process"/>
    <property type="evidence" value="ECO:0007669"/>
    <property type="project" value="TreeGrafter"/>
</dbReference>
<dbReference type="InterPro" id="IPR036770">
    <property type="entry name" value="Ankyrin_rpt-contain_sf"/>
</dbReference>
<sequence>MELNLQQKTGEIVAVLEQRFVIFWKNLLFQFFLQCLAKISRVFNFLYGCFNLYEDAGGRSVRDRLDPKLSAVLDDEYELNARRRHGETLVHDAVRNERLDCLIELLLSGADLEISDDEGNAPLHTAVQLNNPHLVYALIAFNAYVNVKNHSGQTPRHIAAQHEEKGADILCALHSMGAERCNDNMTDCKDGCRCQGYYDGLPQESQFDISDELEKVYDPFLEMTISSLREQAEKNPPKKGEARRAETVLCLDGGGIRGLVLVLILEAIERASDKRIVDSFDWIVGTSAGAVLAASLLHGK</sequence>
<dbReference type="InterPro" id="IPR002110">
    <property type="entry name" value="Ankyrin_rpt"/>
</dbReference>